<evidence type="ECO:0000313" key="2">
    <source>
        <dbReference type="Proteomes" id="UP000002971"/>
    </source>
</evidence>
<reference evidence="1 2" key="1">
    <citation type="journal article" date="2011" name="J. Bacteriol.">
        <title>Genome Sequence of Lactobacillus ruminis SPM0211, Isolated from a Fecal Sample from a Healthy Korean.</title>
        <authorList>
            <person name="Lee S."/>
            <person name="Cho Y.J."/>
            <person name="Lee A.H."/>
            <person name="Chun J."/>
            <person name="Ha N.J."/>
            <person name="Ko G."/>
        </authorList>
    </citation>
    <scope>NUCLEOTIDE SEQUENCE [LARGE SCALE GENOMIC DNA]</scope>
    <source>
        <strain evidence="1 2">SPM0211</strain>
    </source>
</reference>
<comment type="caution">
    <text evidence="1">The sequence shown here is derived from an EMBL/GenBank/DDBJ whole genome shotgun (WGS) entry which is preliminary data.</text>
</comment>
<dbReference type="EMBL" id="AFOJ01000003">
    <property type="protein sequence ID" value="EGM52848.1"/>
    <property type="molecule type" value="Genomic_DNA"/>
</dbReference>
<evidence type="ECO:0000313" key="1">
    <source>
        <dbReference type="EMBL" id="EGM52848.1"/>
    </source>
</evidence>
<name>F7QZC9_9LACO</name>
<proteinExistence type="predicted"/>
<dbReference type="Proteomes" id="UP000002971">
    <property type="component" value="Unassembled WGS sequence"/>
</dbReference>
<dbReference type="AlphaFoldDB" id="F7QZC9"/>
<accession>F7QZC9</accession>
<protein>
    <submittedName>
        <fullName evidence="1">Uncharacterized protein</fullName>
    </submittedName>
</protein>
<sequence length="34" mass="4021">MLDADCQKTEDAFGVETFPQSLITKFFMQKFKKF</sequence>
<gene>
    <name evidence="1" type="ORF">LRU_00783</name>
</gene>
<organism evidence="1 2">
    <name type="scientific">Ligilactobacillus ruminis SPM0211</name>
    <dbReference type="NCBI Taxonomy" id="1040964"/>
    <lineage>
        <taxon>Bacteria</taxon>
        <taxon>Bacillati</taxon>
        <taxon>Bacillota</taxon>
        <taxon>Bacilli</taxon>
        <taxon>Lactobacillales</taxon>
        <taxon>Lactobacillaceae</taxon>
        <taxon>Ligilactobacillus</taxon>
    </lineage>
</organism>